<organism evidence="1 2">
    <name type="scientific">Ammoniphilus oxalaticus</name>
    <dbReference type="NCBI Taxonomy" id="66863"/>
    <lineage>
        <taxon>Bacteria</taxon>
        <taxon>Bacillati</taxon>
        <taxon>Bacillota</taxon>
        <taxon>Bacilli</taxon>
        <taxon>Bacillales</taxon>
        <taxon>Paenibacillaceae</taxon>
        <taxon>Aneurinibacillus group</taxon>
        <taxon>Ammoniphilus</taxon>
    </lineage>
</organism>
<sequence>MRWITRDKNGNLVKGEGDPIDSDTLFFVDENGSRAIVDGKLYVNGKLVDSEIDVNEFLTREVR</sequence>
<dbReference type="RefSeq" id="WP_120191022.1">
    <property type="nucleotide sequence ID" value="NZ_MCHY01000013.1"/>
</dbReference>
<reference evidence="1 2" key="1">
    <citation type="submission" date="2016-08" db="EMBL/GenBank/DDBJ databases">
        <title>Novel Firmicute Genomes.</title>
        <authorList>
            <person name="Poppleton D.I."/>
            <person name="Gribaldo S."/>
        </authorList>
    </citation>
    <scope>NUCLEOTIDE SEQUENCE [LARGE SCALE GENOMIC DNA]</scope>
    <source>
        <strain evidence="1 2">RAOx-1</strain>
    </source>
</reference>
<dbReference type="AlphaFoldDB" id="A0A419SDD2"/>
<evidence type="ECO:0000313" key="2">
    <source>
        <dbReference type="Proteomes" id="UP000284219"/>
    </source>
</evidence>
<protein>
    <submittedName>
        <fullName evidence="1">Uncharacterized protein</fullName>
    </submittedName>
</protein>
<proteinExistence type="predicted"/>
<dbReference type="EMBL" id="MCHY01000013">
    <property type="protein sequence ID" value="RKD20957.1"/>
    <property type="molecule type" value="Genomic_DNA"/>
</dbReference>
<comment type="caution">
    <text evidence="1">The sequence shown here is derived from an EMBL/GenBank/DDBJ whole genome shotgun (WGS) entry which is preliminary data.</text>
</comment>
<accession>A0A419SDD2</accession>
<gene>
    <name evidence="1" type="ORF">BEP19_14825</name>
</gene>
<dbReference type="Proteomes" id="UP000284219">
    <property type="component" value="Unassembled WGS sequence"/>
</dbReference>
<name>A0A419SDD2_9BACL</name>
<evidence type="ECO:0000313" key="1">
    <source>
        <dbReference type="EMBL" id="RKD20957.1"/>
    </source>
</evidence>
<keyword evidence="2" id="KW-1185">Reference proteome</keyword>